<evidence type="ECO:0000259" key="9">
    <source>
        <dbReference type="PROSITE" id="PS51456"/>
    </source>
</evidence>
<dbReference type="GO" id="GO:0005737">
    <property type="term" value="C:cytoplasm"/>
    <property type="evidence" value="ECO:0007669"/>
    <property type="project" value="TreeGrafter"/>
</dbReference>
<evidence type="ECO:0000256" key="3">
    <source>
        <dbReference type="ARBA" id="ARBA00023123"/>
    </source>
</evidence>
<name>A0A3R6VZX5_9STRA</name>
<dbReference type="InterPro" id="IPR027417">
    <property type="entry name" value="P-loop_NTPase"/>
</dbReference>
<dbReference type="EMBL" id="QUSY01000188">
    <property type="protein sequence ID" value="RHY31750.1"/>
    <property type="molecule type" value="Genomic_DNA"/>
</dbReference>
<proteinExistence type="inferred from homology"/>
<dbReference type="InterPro" id="IPR036961">
    <property type="entry name" value="Kinesin_motor_dom_sf"/>
</dbReference>
<organism evidence="10 11">
    <name type="scientific">Aphanomyces invadans</name>
    <dbReference type="NCBI Taxonomy" id="157072"/>
    <lineage>
        <taxon>Eukaryota</taxon>
        <taxon>Sar</taxon>
        <taxon>Stramenopiles</taxon>
        <taxon>Oomycota</taxon>
        <taxon>Saprolegniomycetes</taxon>
        <taxon>Saprolegniales</taxon>
        <taxon>Verrucalvaceae</taxon>
        <taxon>Aphanomyces</taxon>
    </lineage>
</organism>
<evidence type="ECO:0000256" key="1">
    <source>
        <dbReference type="ARBA" id="ARBA00022741"/>
    </source>
</evidence>
<feature type="region of interest" description="Actin-binding" evidence="6">
    <location>
        <begin position="607"/>
        <end position="629"/>
    </location>
</feature>
<dbReference type="InterPro" id="IPR001609">
    <property type="entry name" value="Myosin_head_motor_dom-like"/>
</dbReference>
<feature type="compositionally biased region" description="Acidic residues" evidence="7">
    <location>
        <begin position="907"/>
        <end position="917"/>
    </location>
</feature>
<dbReference type="Pfam" id="PF00612">
    <property type="entry name" value="IQ"/>
    <property type="match status" value="3"/>
</dbReference>
<dbReference type="GO" id="GO:0007015">
    <property type="term" value="P:actin filament organization"/>
    <property type="evidence" value="ECO:0007669"/>
    <property type="project" value="TreeGrafter"/>
</dbReference>
<dbReference type="SMART" id="SM00228">
    <property type="entry name" value="PDZ"/>
    <property type="match status" value="2"/>
</dbReference>
<feature type="binding site" evidence="6">
    <location>
        <begin position="136"/>
        <end position="143"/>
    </location>
    <ligand>
        <name>ATP</name>
        <dbReference type="ChEBI" id="CHEBI:30616"/>
    </ligand>
</feature>
<evidence type="ECO:0000313" key="10">
    <source>
        <dbReference type="EMBL" id="RHY31750.1"/>
    </source>
</evidence>
<dbReference type="InterPro" id="IPR036034">
    <property type="entry name" value="PDZ_sf"/>
</dbReference>
<keyword evidence="11" id="KW-1185">Reference proteome</keyword>
<keyword evidence="2 6" id="KW-0067">ATP-binding</keyword>
<evidence type="ECO:0000256" key="6">
    <source>
        <dbReference type="PROSITE-ProRule" id="PRU00782"/>
    </source>
</evidence>
<accession>A0A3R6VZX5</accession>
<dbReference type="PANTHER" id="PTHR13140">
    <property type="entry name" value="MYOSIN"/>
    <property type="match status" value="1"/>
</dbReference>
<evidence type="ECO:0008006" key="12">
    <source>
        <dbReference type="Google" id="ProtNLM"/>
    </source>
</evidence>
<dbReference type="GO" id="GO:0016459">
    <property type="term" value="C:myosin complex"/>
    <property type="evidence" value="ECO:0007669"/>
    <property type="project" value="UniProtKB-KW"/>
</dbReference>
<dbReference type="SMART" id="SM00242">
    <property type="entry name" value="MYSc"/>
    <property type="match status" value="1"/>
</dbReference>
<dbReference type="VEuPathDB" id="FungiDB:H310_05641"/>
<dbReference type="PROSITE" id="PS50096">
    <property type="entry name" value="IQ"/>
    <property type="match status" value="4"/>
</dbReference>
<feature type="domain" description="PDZ" evidence="8">
    <location>
        <begin position="1161"/>
        <end position="1244"/>
    </location>
</feature>
<dbReference type="GO" id="GO:0051015">
    <property type="term" value="F:actin filament binding"/>
    <property type="evidence" value="ECO:0007669"/>
    <property type="project" value="TreeGrafter"/>
</dbReference>
<dbReference type="SMART" id="SM00015">
    <property type="entry name" value="IQ"/>
    <property type="match status" value="4"/>
</dbReference>
<keyword evidence="5 6" id="KW-0009">Actin-binding</keyword>
<dbReference type="AlphaFoldDB" id="A0A3R6VZX5"/>
<feature type="region of interest" description="Disordered" evidence="7">
    <location>
        <begin position="885"/>
        <end position="919"/>
    </location>
</feature>
<dbReference type="Gene3D" id="1.20.120.720">
    <property type="entry name" value="Myosin VI head, motor domain, U50 subdomain"/>
    <property type="match status" value="1"/>
</dbReference>
<dbReference type="CDD" id="cd00136">
    <property type="entry name" value="PDZ_canonical"/>
    <property type="match status" value="2"/>
</dbReference>
<dbReference type="InterPro" id="IPR001478">
    <property type="entry name" value="PDZ"/>
</dbReference>
<evidence type="ECO:0000256" key="7">
    <source>
        <dbReference type="SAM" id="MobiDB-lite"/>
    </source>
</evidence>
<dbReference type="PANTHER" id="PTHR13140:SF845">
    <property type="entry name" value="MYOSIN-LIKE PROTEIN"/>
    <property type="match status" value="1"/>
</dbReference>
<evidence type="ECO:0000259" key="8">
    <source>
        <dbReference type="PROSITE" id="PS50106"/>
    </source>
</evidence>
<dbReference type="PRINTS" id="PR00193">
    <property type="entry name" value="MYOSINHEAVY"/>
</dbReference>
<evidence type="ECO:0000313" key="11">
    <source>
        <dbReference type="Proteomes" id="UP000285060"/>
    </source>
</evidence>
<dbReference type="Gene3D" id="2.30.42.10">
    <property type="match status" value="1"/>
</dbReference>
<dbReference type="SUPFAM" id="SSF52540">
    <property type="entry name" value="P-loop containing nucleoside triphosphate hydrolases"/>
    <property type="match status" value="1"/>
</dbReference>
<dbReference type="Gene3D" id="1.20.5.190">
    <property type="match status" value="1"/>
</dbReference>
<dbReference type="Gene3D" id="6.20.240.20">
    <property type="match status" value="1"/>
</dbReference>
<comment type="similarity">
    <text evidence="6">Belongs to the TRAFAC class myosin-kinesin ATPase superfamily. Myosin family.</text>
</comment>
<keyword evidence="3 6" id="KW-0518">Myosin</keyword>
<reference evidence="10 11" key="1">
    <citation type="submission" date="2018-08" db="EMBL/GenBank/DDBJ databases">
        <title>Aphanomyces genome sequencing and annotation.</title>
        <authorList>
            <person name="Minardi D."/>
            <person name="Oidtmann B."/>
            <person name="Van Der Giezen M."/>
            <person name="Studholme D.J."/>
        </authorList>
    </citation>
    <scope>NUCLEOTIDE SEQUENCE [LARGE SCALE GENOMIC DNA]</scope>
    <source>
        <strain evidence="10 11">NJM0002</strain>
    </source>
</reference>
<comment type="caution">
    <text evidence="10">The sequence shown here is derived from an EMBL/GenBank/DDBJ whole genome shotgun (WGS) entry which is preliminary data.</text>
</comment>
<dbReference type="SUPFAM" id="SSF50156">
    <property type="entry name" value="PDZ domain-like"/>
    <property type="match status" value="2"/>
</dbReference>
<dbReference type="PROSITE" id="PS51456">
    <property type="entry name" value="MYOSIN_MOTOR"/>
    <property type="match status" value="1"/>
</dbReference>
<dbReference type="Gene3D" id="1.20.58.530">
    <property type="match status" value="1"/>
</dbReference>
<gene>
    <name evidence="10" type="ORF">DYB32_003196</name>
</gene>
<dbReference type="GO" id="GO:0000146">
    <property type="term" value="F:microfilament motor activity"/>
    <property type="evidence" value="ECO:0007669"/>
    <property type="project" value="TreeGrafter"/>
</dbReference>
<keyword evidence="1 6" id="KW-0547">Nucleotide-binding</keyword>
<feature type="compositionally biased region" description="Low complexity" evidence="7">
    <location>
        <begin position="885"/>
        <end position="894"/>
    </location>
</feature>
<protein>
    <recommendedName>
        <fullName evidence="12">Myosin motor domain-containing protein</fullName>
    </recommendedName>
</protein>
<evidence type="ECO:0000256" key="4">
    <source>
        <dbReference type="ARBA" id="ARBA00023175"/>
    </source>
</evidence>
<dbReference type="PROSITE" id="PS50106">
    <property type="entry name" value="PDZ"/>
    <property type="match status" value="1"/>
</dbReference>
<dbReference type="Gene3D" id="1.10.10.820">
    <property type="match status" value="1"/>
</dbReference>
<dbReference type="Gene3D" id="3.40.850.10">
    <property type="entry name" value="Kinesin motor domain"/>
    <property type="match status" value="1"/>
</dbReference>
<dbReference type="GO" id="GO:0005524">
    <property type="term" value="F:ATP binding"/>
    <property type="evidence" value="ECO:0007669"/>
    <property type="project" value="UniProtKB-UniRule"/>
</dbReference>
<dbReference type="Proteomes" id="UP000285060">
    <property type="component" value="Unassembled WGS sequence"/>
</dbReference>
<feature type="domain" description="Myosin motor" evidence="9">
    <location>
        <begin position="8"/>
        <end position="754"/>
    </location>
</feature>
<dbReference type="GO" id="GO:0016020">
    <property type="term" value="C:membrane"/>
    <property type="evidence" value="ECO:0007669"/>
    <property type="project" value="TreeGrafter"/>
</dbReference>
<dbReference type="FunFam" id="1.10.10.820:FF:000001">
    <property type="entry name" value="Myosin heavy chain"/>
    <property type="match status" value="1"/>
</dbReference>
<dbReference type="InterPro" id="IPR000048">
    <property type="entry name" value="IQ_motif_EF-hand-BS"/>
</dbReference>
<sequence>MPPKPTSTTVEDLTLLVTLDEVTILKALQARFNQNFIYTSTGAILLAINPFRPLDHLYTDAVKDTYIEHGNLVMMGEKNVPKLPPHAYAVADTAFRDMNRDMWIRPATPNTSAVLHAAEPEAPPMVSSNQSILVSGESGAGKTETAKIIMQYLGSVSMATAHEGYAKEHIRNRVLESNPILEAFGNAKTMRNNNSSRFGKFIRLGFEPNGSLLGASILTYLLERVRLVSQGPGERNYHIFYELLAGASPEEAAEFSLASAETFRYLNQSGCILRQDGVDDAMSYRDTIHAMTTLGIDRDEQKNVLQLVASILHLGNIEFDAAAGDSGGSAVRATSASALAMASRLLGVDEPTLERSLTSKAIQAGGDQVTVLLGPDKAVVTRDVIAKTLYAELFDWLVARINKSIEYAPRNAATDRFIGIVDIFGFEIFATNSLEQLCINYANEKLQQLFASFVFEKEQEEYVKEAIPWSFVTYPNNDLCVALFESRPKGLLPLLDEESRLPTGNDSHLIQSFYSSFQDHTHFTVSPLQKKILHFQIVHYAGPVTYVGDGFCDKNKDHAHADALGFMATSTVPLYKAVFDQARLLASITPSSSKQPSTVVHKFKSQLASLLALLHTTEPHFIRCVKPNDAMSANRFDEVRVTEQLRCSGVLEAAKISRTGYPLRFSHAAFVHSYLCLCPGVRLPPSSSDDPSPPSLRSTAQEIIAAILAGSFMQPPSEPPVVLVQEEGRASFQVGLTKVFMVLSVYEQLNAVRESLFGDSVLDMQRMIRGWLARVHYRRCRQAILTIQSTFRMLRIRRAFLQLRHSMLVVQKVVRGHLARVRVRHLRRHRAAVRIQTVLRIHIAKRIANHRRVHQAMLPVVSELTSVLEYSKQFELTQQFEQQQDYANSSTNGRSGTGGRTIRLDEFSDDDSDDDDSIVMGDRHADIAADSNYGGWGRHRGTSQSGMAALTYEVAVMQGGQLGVCFERRDGLYVAHKLHPTLSHCVDIAMISPGDVLVAMNNQPPLLSSTLEVQSPHGTLHFLPPATYYTTFRFEKPKSPVAVQAGVSSLTTNAKAVEVLWLAEPSLGVSLRMHPTLRVPQVGQINHFDNPGMINLHEGDILIALNGVDIRCMEFSMALALLKDAARPLVLTFESVVDSYATPAVTLLDGSFLYHVVWDGGQLGLSLSKTTTLYPKVVHVNVDLPGTAMNVMKKRLAMGDVKVSRGDSLVKVNHQSVREVPYSQLLQQLRDGPKPVILTFQKRKRPKLPTTGLR</sequence>
<keyword evidence="4 6" id="KW-0505">Motor protein</keyword>
<evidence type="ECO:0000256" key="2">
    <source>
        <dbReference type="ARBA" id="ARBA00022840"/>
    </source>
</evidence>
<dbReference type="Pfam" id="PF00063">
    <property type="entry name" value="Myosin_head"/>
    <property type="match status" value="2"/>
</dbReference>
<evidence type="ECO:0000256" key="5">
    <source>
        <dbReference type="ARBA" id="ARBA00023203"/>
    </source>
</evidence>